<dbReference type="Proteomes" id="UP001139347">
    <property type="component" value="Unassembled WGS sequence"/>
</dbReference>
<reference evidence="2" key="1">
    <citation type="submission" date="2022-04" db="EMBL/GenBank/DDBJ databases">
        <title>Paenibacillus mangrovi sp. nov., a novel endophytic bacterium isolated from bark of Kandelia candel.</title>
        <authorList>
            <person name="Tuo L."/>
        </authorList>
    </citation>
    <scope>NUCLEOTIDE SEQUENCE</scope>
    <source>
        <strain evidence="2">KQZ6P-2</strain>
    </source>
</reference>
<keyword evidence="3" id="KW-1185">Reference proteome</keyword>
<organism evidence="2 3">
    <name type="scientific">Paenibacillus mangrovi</name>
    <dbReference type="NCBI Taxonomy" id="2931978"/>
    <lineage>
        <taxon>Bacteria</taxon>
        <taxon>Bacillati</taxon>
        <taxon>Bacillota</taxon>
        <taxon>Bacilli</taxon>
        <taxon>Bacillales</taxon>
        <taxon>Paenibacillaceae</taxon>
        <taxon>Paenibacillus</taxon>
    </lineage>
</organism>
<name>A0A9X1WVG1_9BACL</name>
<accession>A0A9X1WVG1</accession>
<feature type="chain" id="PRO_5040759983" evidence="1">
    <location>
        <begin position="27"/>
        <end position="113"/>
    </location>
</feature>
<protein>
    <submittedName>
        <fullName evidence="2">Uncharacterized protein</fullName>
    </submittedName>
</protein>
<sequence length="113" mass="12664">MKLWLFTPVSVLLLMLLGGGTSSSVAVETNHYDPIEQTIFQNYRGGIYTPDGRTVDSNILLEEGITPGNSQSQIQRDLVRRSLWQLSSLKMRTDVYTPDGRKITDHILGESKP</sequence>
<dbReference type="RefSeq" id="WP_244731241.1">
    <property type="nucleotide sequence ID" value="NZ_JALIRP010000023.1"/>
</dbReference>
<gene>
    <name evidence="2" type="ORF">MUG84_26855</name>
</gene>
<dbReference type="AlphaFoldDB" id="A0A9X1WVG1"/>
<proteinExistence type="predicted"/>
<dbReference type="EMBL" id="JALIRP010000023">
    <property type="protein sequence ID" value="MCJ8015291.1"/>
    <property type="molecule type" value="Genomic_DNA"/>
</dbReference>
<evidence type="ECO:0000256" key="1">
    <source>
        <dbReference type="SAM" id="SignalP"/>
    </source>
</evidence>
<evidence type="ECO:0000313" key="3">
    <source>
        <dbReference type="Proteomes" id="UP001139347"/>
    </source>
</evidence>
<feature type="signal peptide" evidence="1">
    <location>
        <begin position="1"/>
        <end position="26"/>
    </location>
</feature>
<comment type="caution">
    <text evidence="2">The sequence shown here is derived from an EMBL/GenBank/DDBJ whole genome shotgun (WGS) entry which is preliminary data.</text>
</comment>
<keyword evidence="1" id="KW-0732">Signal</keyword>
<evidence type="ECO:0000313" key="2">
    <source>
        <dbReference type="EMBL" id="MCJ8015291.1"/>
    </source>
</evidence>